<organism evidence="2 3">
    <name type="scientific">Nocardioides eburneus</name>
    <dbReference type="NCBI Taxonomy" id="3231482"/>
    <lineage>
        <taxon>Bacteria</taxon>
        <taxon>Bacillati</taxon>
        <taxon>Actinomycetota</taxon>
        <taxon>Actinomycetes</taxon>
        <taxon>Propionibacteriales</taxon>
        <taxon>Nocardioidaceae</taxon>
        <taxon>Nocardioides</taxon>
    </lineage>
</organism>
<feature type="transmembrane region" description="Helical" evidence="1">
    <location>
        <begin position="21"/>
        <end position="40"/>
    </location>
</feature>
<reference evidence="2 3" key="1">
    <citation type="submission" date="2024-07" db="EMBL/GenBank/DDBJ databases">
        <authorList>
            <person name="Lee S."/>
            <person name="Kang M."/>
        </authorList>
    </citation>
    <scope>NUCLEOTIDE SEQUENCE [LARGE SCALE GENOMIC DNA]</scope>
    <source>
        <strain evidence="2 3">DS6</strain>
    </source>
</reference>
<feature type="transmembrane region" description="Helical" evidence="1">
    <location>
        <begin position="113"/>
        <end position="139"/>
    </location>
</feature>
<dbReference type="Proteomes" id="UP001556631">
    <property type="component" value="Unassembled WGS sequence"/>
</dbReference>
<keyword evidence="1" id="KW-0472">Membrane</keyword>
<dbReference type="RefSeq" id="WP_367994785.1">
    <property type="nucleotide sequence ID" value="NZ_JBFPJR010000027.1"/>
</dbReference>
<evidence type="ECO:0008006" key="4">
    <source>
        <dbReference type="Google" id="ProtNLM"/>
    </source>
</evidence>
<evidence type="ECO:0000256" key="1">
    <source>
        <dbReference type="SAM" id="Phobius"/>
    </source>
</evidence>
<evidence type="ECO:0000313" key="3">
    <source>
        <dbReference type="Proteomes" id="UP001556631"/>
    </source>
</evidence>
<keyword evidence="3" id="KW-1185">Reference proteome</keyword>
<gene>
    <name evidence="2" type="ORF">AB3X52_14405</name>
</gene>
<dbReference type="EMBL" id="JBFPJR010000027">
    <property type="protein sequence ID" value="MEX0428815.1"/>
    <property type="molecule type" value="Genomic_DNA"/>
</dbReference>
<sequence>MTNFWLSPAVRWDANWFTRGLCLIGLPLVTVVFALAALAVHTQGSGDPSTGYFVAKTSDDACTGSLSSTPGGAPTVEVHLSRSSRSICGKITTGQRIYYDPVTLYESPGPSNYLVGTALLGLLAAGSAYLTVLVWVAWIRRLRRA</sequence>
<accession>A0ABV3T3I5</accession>
<evidence type="ECO:0000313" key="2">
    <source>
        <dbReference type="EMBL" id="MEX0428815.1"/>
    </source>
</evidence>
<keyword evidence="1" id="KW-1133">Transmembrane helix</keyword>
<keyword evidence="1" id="KW-0812">Transmembrane</keyword>
<proteinExistence type="predicted"/>
<comment type="caution">
    <text evidence="2">The sequence shown here is derived from an EMBL/GenBank/DDBJ whole genome shotgun (WGS) entry which is preliminary data.</text>
</comment>
<name>A0ABV3T3I5_9ACTN</name>
<protein>
    <recommendedName>
        <fullName evidence="4">DUF3592 domain-containing protein</fullName>
    </recommendedName>
</protein>